<dbReference type="SUPFAM" id="SSF47598">
    <property type="entry name" value="Ribbon-helix-helix"/>
    <property type="match status" value="1"/>
</dbReference>
<evidence type="ECO:0000256" key="1">
    <source>
        <dbReference type="SAM" id="MobiDB-lite"/>
    </source>
</evidence>
<proteinExistence type="predicted"/>
<dbReference type="Gene3D" id="1.10.1220.10">
    <property type="entry name" value="Met repressor-like"/>
    <property type="match status" value="1"/>
</dbReference>
<accession>A0A6G7XDD2</accession>
<dbReference type="EMBL" id="CP049863">
    <property type="protein sequence ID" value="QIK62381.1"/>
    <property type="molecule type" value="Genomic_DNA"/>
</dbReference>
<dbReference type="InterPro" id="IPR053853">
    <property type="entry name" value="FitA-like_RHH"/>
</dbReference>
<dbReference type="Pfam" id="PF22513">
    <property type="entry name" value="FitA-like_RHH"/>
    <property type="match status" value="1"/>
</dbReference>
<feature type="domain" description="Antitoxin FitA-like ribbon-helix-helix" evidence="2">
    <location>
        <begin position="2"/>
        <end position="38"/>
    </location>
</feature>
<dbReference type="GO" id="GO:0006355">
    <property type="term" value="P:regulation of DNA-templated transcription"/>
    <property type="evidence" value="ECO:0007669"/>
    <property type="project" value="InterPro"/>
</dbReference>
<dbReference type="Proteomes" id="UP000502677">
    <property type="component" value="Chromosome"/>
</dbReference>
<feature type="compositionally biased region" description="Basic and acidic residues" evidence="1">
    <location>
        <begin position="63"/>
        <end position="81"/>
    </location>
</feature>
<sequence length="81" mass="9272">MAQLLIRNLPEPVKEELRERARDNGRSLEAEVRKILVDLVAASHEDPVLSWLGSSERFRSHHGGVDLHLPERQAPRPVDFE</sequence>
<keyword evidence="4" id="KW-1185">Reference proteome</keyword>
<dbReference type="AlphaFoldDB" id="A0A6G7XDD2"/>
<dbReference type="KEGG" id="lvi:G7068_03520"/>
<protein>
    <submittedName>
        <fullName evidence="3">Arc family DNA-binding protein</fullName>
    </submittedName>
</protein>
<organism evidence="3 4">
    <name type="scientific">Leucobacter viscericola</name>
    <dbReference type="NCBI Taxonomy" id="2714935"/>
    <lineage>
        <taxon>Bacteria</taxon>
        <taxon>Bacillati</taxon>
        <taxon>Actinomycetota</taxon>
        <taxon>Actinomycetes</taxon>
        <taxon>Micrococcales</taxon>
        <taxon>Microbacteriaceae</taxon>
        <taxon>Leucobacter</taxon>
    </lineage>
</organism>
<evidence type="ECO:0000313" key="3">
    <source>
        <dbReference type="EMBL" id="QIK62381.1"/>
    </source>
</evidence>
<feature type="region of interest" description="Disordered" evidence="1">
    <location>
        <begin position="62"/>
        <end position="81"/>
    </location>
</feature>
<dbReference type="InterPro" id="IPR010985">
    <property type="entry name" value="Ribbon_hlx_hlx"/>
</dbReference>
<dbReference type="RefSeq" id="WP_166288953.1">
    <property type="nucleotide sequence ID" value="NZ_CP049863.1"/>
</dbReference>
<reference evidence="3 4" key="1">
    <citation type="submission" date="2020-03" db="EMBL/GenBank/DDBJ databases">
        <title>Leucobacter sp. nov., isolated from beetles.</title>
        <authorList>
            <person name="Hyun D.-W."/>
            <person name="Bae J.-W."/>
        </authorList>
    </citation>
    <scope>NUCLEOTIDE SEQUENCE [LARGE SCALE GENOMIC DNA]</scope>
    <source>
        <strain evidence="3 4">HDW9C</strain>
    </source>
</reference>
<dbReference type="InterPro" id="IPR013321">
    <property type="entry name" value="Arc_rbn_hlx_hlx"/>
</dbReference>
<gene>
    <name evidence="3" type="ORF">G7068_03520</name>
</gene>
<dbReference type="GO" id="GO:0003677">
    <property type="term" value="F:DNA binding"/>
    <property type="evidence" value="ECO:0007669"/>
    <property type="project" value="UniProtKB-KW"/>
</dbReference>
<evidence type="ECO:0000313" key="4">
    <source>
        <dbReference type="Proteomes" id="UP000502677"/>
    </source>
</evidence>
<evidence type="ECO:0000259" key="2">
    <source>
        <dbReference type="Pfam" id="PF22513"/>
    </source>
</evidence>
<name>A0A6G7XDD2_9MICO</name>
<keyword evidence="3" id="KW-0238">DNA-binding</keyword>